<gene>
    <name evidence="17" type="ORF">N7603_04050</name>
</gene>
<keyword evidence="14" id="KW-0472">Membrane</keyword>
<evidence type="ECO:0000256" key="9">
    <source>
        <dbReference type="ARBA" id="ARBA00022989"/>
    </source>
</evidence>
<evidence type="ECO:0000256" key="12">
    <source>
        <dbReference type="ARBA" id="ARBA00023065"/>
    </source>
</evidence>
<evidence type="ECO:0000256" key="5">
    <source>
        <dbReference type="ARBA" id="ARBA00022630"/>
    </source>
</evidence>
<evidence type="ECO:0000256" key="7">
    <source>
        <dbReference type="ARBA" id="ARBA00022692"/>
    </source>
</evidence>
<evidence type="ECO:0000259" key="16">
    <source>
        <dbReference type="SMART" id="SM00900"/>
    </source>
</evidence>
<evidence type="ECO:0000256" key="1">
    <source>
        <dbReference type="ARBA" id="ARBA00022448"/>
    </source>
</evidence>
<dbReference type="Proteomes" id="UP001209076">
    <property type="component" value="Unassembled WGS sequence"/>
</dbReference>
<name>A0ABT2PVT2_9MOLU</name>
<dbReference type="Pfam" id="PF04205">
    <property type="entry name" value="FMN_bind"/>
    <property type="match status" value="1"/>
</dbReference>
<keyword evidence="1" id="KW-0813">Transport</keyword>
<accession>A0ABT2PVT2</accession>
<evidence type="ECO:0000256" key="14">
    <source>
        <dbReference type="ARBA" id="ARBA00023136"/>
    </source>
</evidence>
<comment type="caution">
    <text evidence="17">The sequence shown here is derived from an EMBL/GenBank/DDBJ whole genome shotgun (WGS) entry which is preliminary data.</text>
</comment>
<evidence type="ECO:0000256" key="2">
    <source>
        <dbReference type="ARBA" id="ARBA00022475"/>
    </source>
</evidence>
<keyword evidence="10" id="KW-0520">NAD</keyword>
<evidence type="ECO:0000256" key="11">
    <source>
        <dbReference type="ARBA" id="ARBA00023053"/>
    </source>
</evidence>
<protein>
    <submittedName>
        <fullName evidence="17">FMN-binding protein</fullName>
    </submittedName>
</protein>
<keyword evidence="3" id="KW-0997">Cell inner membrane</keyword>
<keyword evidence="4" id="KW-0597">Phosphoprotein</keyword>
<feature type="domain" description="FMN-binding" evidence="16">
    <location>
        <begin position="94"/>
        <end position="189"/>
    </location>
</feature>
<keyword evidence="15" id="KW-0739">Sodium transport</keyword>
<evidence type="ECO:0000256" key="13">
    <source>
        <dbReference type="ARBA" id="ARBA00023075"/>
    </source>
</evidence>
<keyword evidence="11" id="KW-0915">Sodium</keyword>
<keyword evidence="18" id="KW-1185">Reference proteome</keyword>
<reference evidence="18" key="1">
    <citation type="submission" date="2023-07" db="EMBL/GenBank/DDBJ databases">
        <title>Novel Mycoplasma species identified in domestic and wild animals.</title>
        <authorList>
            <person name="Volokhov D.V."/>
            <person name="Furtak V.A."/>
            <person name="Zagorodnyaya T.A."/>
        </authorList>
    </citation>
    <scope>NUCLEOTIDE SEQUENCE [LARGE SCALE GENOMIC DNA]</scope>
    <source>
        <strain evidence="18">92-19</strain>
    </source>
</reference>
<evidence type="ECO:0000256" key="6">
    <source>
        <dbReference type="ARBA" id="ARBA00022643"/>
    </source>
</evidence>
<keyword evidence="2" id="KW-1003">Cell membrane</keyword>
<dbReference type="SMART" id="SM00900">
    <property type="entry name" value="FMN_bind"/>
    <property type="match status" value="1"/>
</dbReference>
<evidence type="ECO:0000256" key="10">
    <source>
        <dbReference type="ARBA" id="ARBA00023027"/>
    </source>
</evidence>
<keyword evidence="7" id="KW-0812">Transmembrane</keyword>
<evidence type="ECO:0000313" key="18">
    <source>
        <dbReference type="Proteomes" id="UP001209076"/>
    </source>
</evidence>
<proteinExistence type="predicted"/>
<dbReference type="RefSeq" id="WP_262096076.1">
    <property type="nucleotide sequence ID" value="NZ_JAOEGN010000006.1"/>
</dbReference>
<keyword evidence="9" id="KW-1133">Transmembrane helix</keyword>
<evidence type="ECO:0000256" key="8">
    <source>
        <dbReference type="ARBA" id="ARBA00022967"/>
    </source>
</evidence>
<dbReference type="PANTHER" id="PTHR37838">
    <property type="entry name" value="NA(+)-TRANSLOCATING NADH-QUINONE REDUCTASE SUBUNIT C"/>
    <property type="match status" value="1"/>
</dbReference>
<dbReference type="InterPro" id="IPR007329">
    <property type="entry name" value="FMN-bd"/>
</dbReference>
<keyword evidence="12" id="KW-0406">Ion transport</keyword>
<sequence>MKQYIKMLLFVIILGGVTSGLLVGMDLLTKERIELNKQAQVKSAILDAYEIKYNLNTVHDIFDEEVTVIQYEGQDTFYIDNATGQISYIFSGGGVWGTIRGVITFEQDFKTVVNLSILEQSETPGLGGVVAEKWYLDKYKGIVFADSTPYIMIRHGSADNLSNEVDAITGGTRTSEKFEEILNTAYADFKAKWAVVGV</sequence>
<evidence type="ECO:0000313" key="17">
    <source>
        <dbReference type="EMBL" id="MCU0104823.1"/>
    </source>
</evidence>
<dbReference type="InterPro" id="IPR010204">
    <property type="entry name" value="NqrC"/>
</dbReference>
<dbReference type="PANTHER" id="PTHR37838:SF1">
    <property type="entry name" value="NA(+)-TRANSLOCATING NADH-QUINONE REDUCTASE SUBUNIT C"/>
    <property type="match status" value="1"/>
</dbReference>
<organism evidence="17 18">
    <name type="scientific">Paracholeplasma vituli</name>
    <dbReference type="NCBI Taxonomy" id="69473"/>
    <lineage>
        <taxon>Bacteria</taxon>
        <taxon>Bacillati</taxon>
        <taxon>Mycoplasmatota</taxon>
        <taxon>Mollicutes</taxon>
        <taxon>Acholeplasmatales</taxon>
        <taxon>Acholeplasmataceae</taxon>
        <taxon>Paracholeplasma</taxon>
    </lineage>
</organism>
<keyword evidence="6" id="KW-0288">FMN</keyword>
<keyword evidence="5" id="KW-0285">Flavoprotein</keyword>
<dbReference type="EMBL" id="JAOEGN010000006">
    <property type="protein sequence ID" value="MCU0104823.1"/>
    <property type="molecule type" value="Genomic_DNA"/>
</dbReference>
<evidence type="ECO:0000256" key="3">
    <source>
        <dbReference type="ARBA" id="ARBA00022519"/>
    </source>
</evidence>
<keyword evidence="13" id="KW-0830">Ubiquinone</keyword>
<keyword evidence="8" id="KW-1278">Translocase</keyword>
<evidence type="ECO:0000256" key="4">
    <source>
        <dbReference type="ARBA" id="ARBA00022553"/>
    </source>
</evidence>
<evidence type="ECO:0000256" key="15">
    <source>
        <dbReference type="ARBA" id="ARBA00023201"/>
    </source>
</evidence>